<organism evidence="1 2">
    <name type="scientific">Boletus edulis BED1</name>
    <dbReference type="NCBI Taxonomy" id="1328754"/>
    <lineage>
        <taxon>Eukaryota</taxon>
        <taxon>Fungi</taxon>
        <taxon>Dikarya</taxon>
        <taxon>Basidiomycota</taxon>
        <taxon>Agaricomycotina</taxon>
        <taxon>Agaricomycetes</taxon>
        <taxon>Agaricomycetidae</taxon>
        <taxon>Boletales</taxon>
        <taxon>Boletineae</taxon>
        <taxon>Boletaceae</taxon>
        <taxon>Boletoideae</taxon>
        <taxon>Boletus</taxon>
    </lineage>
</organism>
<proteinExistence type="predicted"/>
<comment type="caution">
    <text evidence="1">The sequence shown here is derived from an EMBL/GenBank/DDBJ whole genome shotgun (WGS) entry which is preliminary data.</text>
</comment>
<sequence length="64" mass="7417">MRVTQNDIPLSLLKGFFERVDLNKVTSVIHHHRLYIVKPIMPLEHLNDGKQFVDGSHEQRSGSH</sequence>
<reference evidence="1" key="1">
    <citation type="submission" date="2019-10" db="EMBL/GenBank/DDBJ databases">
        <authorList>
            <consortium name="DOE Joint Genome Institute"/>
            <person name="Kuo A."/>
            <person name="Miyauchi S."/>
            <person name="Kiss E."/>
            <person name="Drula E."/>
            <person name="Kohler A."/>
            <person name="Sanchez-Garcia M."/>
            <person name="Andreopoulos B."/>
            <person name="Barry K.W."/>
            <person name="Bonito G."/>
            <person name="Buee M."/>
            <person name="Carver A."/>
            <person name="Chen C."/>
            <person name="Cichocki N."/>
            <person name="Clum A."/>
            <person name="Culley D."/>
            <person name="Crous P.W."/>
            <person name="Fauchery L."/>
            <person name="Girlanda M."/>
            <person name="Hayes R."/>
            <person name="Keri Z."/>
            <person name="LaButti K."/>
            <person name="Lipzen A."/>
            <person name="Lombard V."/>
            <person name="Magnuson J."/>
            <person name="Maillard F."/>
            <person name="Morin E."/>
            <person name="Murat C."/>
            <person name="Nolan M."/>
            <person name="Ohm R."/>
            <person name="Pangilinan J."/>
            <person name="Pereira M."/>
            <person name="Perotto S."/>
            <person name="Peter M."/>
            <person name="Riley R."/>
            <person name="Sitrit Y."/>
            <person name="Stielow B."/>
            <person name="Szollosi G."/>
            <person name="Zifcakova L."/>
            <person name="Stursova M."/>
            <person name="Spatafora J.W."/>
            <person name="Tedersoo L."/>
            <person name="Vaario L.-M."/>
            <person name="Yamada A."/>
            <person name="Yan M."/>
            <person name="Wang P."/>
            <person name="Xu J."/>
            <person name="Bruns T."/>
            <person name="Baldrian P."/>
            <person name="Vilgalys R."/>
            <person name="Henrissat B."/>
            <person name="Grigoriev I.V."/>
            <person name="Hibbett D."/>
            <person name="Nagy L.G."/>
            <person name="Martin F.M."/>
        </authorList>
    </citation>
    <scope>NUCLEOTIDE SEQUENCE</scope>
    <source>
        <strain evidence="1">BED1</strain>
    </source>
</reference>
<accession>A0AAD4BE85</accession>
<protein>
    <submittedName>
        <fullName evidence="1">Uncharacterized protein</fullName>
    </submittedName>
</protein>
<gene>
    <name evidence="1" type="ORF">L210DRAFT_2200337</name>
</gene>
<name>A0AAD4BE85_BOLED</name>
<dbReference type="EMBL" id="WHUW01000131">
    <property type="protein sequence ID" value="KAF8422157.1"/>
    <property type="molecule type" value="Genomic_DNA"/>
</dbReference>
<dbReference type="AlphaFoldDB" id="A0AAD4BE85"/>
<evidence type="ECO:0000313" key="2">
    <source>
        <dbReference type="Proteomes" id="UP001194468"/>
    </source>
</evidence>
<dbReference type="Proteomes" id="UP001194468">
    <property type="component" value="Unassembled WGS sequence"/>
</dbReference>
<keyword evidence="2" id="KW-1185">Reference proteome</keyword>
<evidence type="ECO:0000313" key="1">
    <source>
        <dbReference type="EMBL" id="KAF8422157.1"/>
    </source>
</evidence>
<reference evidence="1" key="2">
    <citation type="journal article" date="2020" name="Nat. Commun.">
        <title>Large-scale genome sequencing of mycorrhizal fungi provides insights into the early evolution of symbiotic traits.</title>
        <authorList>
            <person name="Miyauchi S."/>
            <person name="Kiss E."/>
            <person name="Kuo A."/>
            <person name="Drula E."/>
            <person name="Kohler A."/>
            <person name="Sanchez-Garcia M."/>
            <person name="Morin E."/>
            <person name="Andreopoulos B."/>
            <person name="Barry K.W."/>
            <person name="Bonito G."/>
            <person name="Buee M."/>
            <person name="Carver A."/>
            <person name="Chen C."/>
            <person name="Cichocki N."/>
            <person name="Clum A."/>
            <person name="Culley D."/>
            <person name="Crous P.W."/>
            <person name="Fauchery L."/>
            <person name="Girlanda M."/>
            <person name="Hayes R.D."/>
            <person name="Keri Z."/>
            <person name="LaButti K."/>
            <person name="Lipzen A."/>
            <person name="Lombard V."/>
            <person name="Magnuson J."/>
            <person name="Maillard F."/>
            <person name="Murat C."/>
            <person name="Nolan M."/>
            <person name="Ohm R.A."/>
            <person name="Pangilinan J."/>
            <person name="Pereira M.F."/>
            <person name="Perotto S."/>
            <person name="Peter M."/>
            <person name="Pfister S."/>
            <person name="Riley R."/>
            <person name="Sitrit Y."/>
            <person name="Stielow J.B."/>
            <person name="Szollosi G."/>
            <person name="Zifcakova L."/>
            <person name="Stursova M."/>
            <person name="Spatafora J.W."/>
            <person name="Tedersoo L."/>
            <person name="Vaario L.M."/>
            <person name="Yamada A."/>
            <person name="Yan M."/>
            <person name="Wang P."/>
            <person name="Xu J."/>
            <person name="Bruns T."/>
            <person name="Baldrian P."/>
            <person name="Vilgalys R."/>
            <person name="Dunand C."/>
            <person name="Henrissat B."/>
            <person name="Grigoriev I.V."/>
            <person name="Hibbett D."/>
            <person name="Nagy L.G."/>
            <person name="Martin F.M."/>
        </authorList>
    </citation>
    <scope>NUCLEOTIDE SEQUENCE</scope>
    <source>
        <strain evidence="1">BED1</strain>
    </source>
</reference>